<keyword evidence="2" id="KW-0472">Membrane</keyword>
<dbReference type="GO" id="GO:0045087">
    <property type="term" value="P:innate immune response"/>
    <property type="evidence" value="ECO:0007669"/>
    <property type="project" value="TreeGrafter"/>
</dbReference>
<evidence type="ECO:0000313" key="4">
    <source>
        <dbReference type="Proteomes" id="UP000095282"/>
    </source>
</evidence>
<evidence type="ECO:0000256" key="2">
    <source>
        <dbReference type="SAM" id="Phobius"/>
    </source>
</evidence>
<evidence type="ECO:0000313" key="5">
    <source>
        <dbReference type="WBParaSite" id="Csp11.Scaffold499.g2250.t2"/>
    </source>
</evidence>
<dbReference type="PANTHER" id="PTHR23062:SF3">
    <property type="entry name" value="ANF_RECEPTOR DOMAIN-CONTAINING PROTEIN-RELATED"/>
    <property type="match status" value="1"/>
</dbReference>
<feature type="region of interest" description="Disordered" evidence="1">
    <location>
        <begin position="383"/>
        <end position="412"/>
    </location>
</feature>
<accession>A0A1I7T463</accession>
<protein>
    <submittedName>
        <fullName evidence="5">Cadherin domain-containing protein</fullName>
    </submittedName>
</protein>
<keyword evidence="4" id="KW-1185">Reference proteome</keyword>
<feature type="compositionally biased region" description="Low complexity" evidence="1">
    <location>
        <begin position="396"/>
        <end position="412"/>
    </location>
</feature>
<dbReference type="InterPro" id="IPR055578">
    <property type="entry name" value="DUF7154"/>
</dbReference>
<name>A0A1I7T463_9PELO</name>
<evidence type="ECO:0000256" key="1">
    <source>
        <dbReference type="SAM" id="MobiDB-lite"/>
    </source>
</evidence>
<dbReference type="STRING" id="1561998.A0A1I7T463"/>
<dbReference type="Proteomes" id="UP000095282">
    <property type="component" value="Unplaced"/>
</dbReference>
<organism evidence="4 5">
    <name type="scientific">Caenorhabditis tropicalis</name>
    <dbReference type="NCBI Taxonomy" id="1561998"/>
    <lineage>
        <taxon>Eukaryota</taxon>
        <taxon>Metazoa</taxon>
        <taxon>Ecdysozoa</taxon>
        <taxon>Nematoda</taxon>
        <taxon>Chromadorea</taxon>
        <taxon>Rhabditida</taxon>
        <taxon>Rhabditina</taxon>
        <taxon>Rhabditomorpha</taxon>
        <taxon>Rhabditoidea</taxon>
        <taxon>Rhabditidae</taxon>
        <taxon>Peloderinae</taxon>
        <taxon>Caenorhabditis</taxon>
    </lineage>
</organism>
<dbReference type="WBParaSite" id="Csp11.Scaffold499.g2250.t2">
    <property type="protein sequence ID" value="Csp11.Scaffold499.g2250.t2"/>
    <property type="gene ID" value="Csp11.Scaffold499.g2250"/>
</dbReference>
<sequence length="412" mass="46886">MANVRFDVKLEEQINYTNDTSNFSTSINSHLPDPSLGFANDSTGSDVLNVIEKFLNNSQTPICGSSVFILLKRNPDVIQTNEIVRKLQENHVFVRTIGMNSLLGGSVSPILYNISSETNGLFIYADSDSIDESVDDCTNNILNQYLLYSTNPIVSGKGQMELPLLQTPDYFEQTLSVFIDITVQNHPLTDNFHLLNLTLTDTHENYQTVLIDKDNIWNFNGYYSTFIFLKSKQDFDVTLTYDYGSAAQESLEIRMSINHSSLPYYILGVFLLVLILISLVLWIKTREIADDHSQELDLKGLSLREQKNELIFAEPDPDAESSKFKKRGGVLIATDLNRAVSKIRFLSVRNRFSVQKNDKTKKNDVEMGPVQYVETDNEQYEFGDDQDQFENRKNENTITKTETITKTVETPK</sequence>
<keyword evidence="2" id="KW-1133">Transmembrane helix</keyword>
<dbReference type="Pfam" id="PF23673">
    <property type="entry name" value="DUF7154"/>
    <property type="match status" value="1"/>
</dbReference>
<dbReference type="PANTHER" id="PTHR23062">
    <property type="entry name" value="HYPOTHETICAL PROTEIN C.ELEGANS"/>
    <property type="match status" value="1"/>
</dbReference>
<proteinExistence type="predicted"/>
<feature type="domain" description="DUF7154" evidence="3">
    <location>
        <begin position="150"/>
        <end position="256"/>
    </location>
</feature>
<keyword evidence="2" id="KW-0812">Transmembrane</keyword>
<evidence type="ECO:0000259" key="3">
    <source>
        <dbReference type="Pfam" id="PF23673"/>
    </source>
</evidence>
<dbReference type="AlphaFoldDB" id="A0A1I7T463"/>
<reference evidence="5" key="1">
    <citation type="submission" date="2016-11" db="UniProtKB">
        <authorList>
            <consortium name="WormBaseParasite"/>
        </authorList>
    </citation>
    <scope>IDENTIFICATION</scope>
</reference>
<feature type="transmembrane region" description="Helical" evidence="2">
    <location>
        <begin position="262"/>
        <end position="283"/>
    </location>
</feature>